<name>A0ABX6F7C0_KLUMA</name>
<feature type="compositionally biased region" description="Polar residues" evidence="1">
    <location>
        <begin position="416"/>
        <end position="427"/>
    </location>
</feature>
<evidence type="ECO:0000259" key="2">
    <source>
        <dbReference type="PROSITE" id="PS50190"/>
    </source>
</evidence>
<dbReference type="Gene3D" id="1.10.1000.11">
    <property type="entry name" value="Arf Nucleotide-binding Site Opener,domain 2"/>
    <property type="match status" value="1"/>
</dbReference>
<accession>A0ABX6F7C0</accession>
<gene>
    <name evidence="3" type="primary">SYT1</name>
    <name evidence="3" type="ORF">FIM1_4512</name>
</gene>
<feature type="region of interest" description="Disordered" evidence="1">
    <location>
        <begin position="312"/>
        <end position="333"/>
    </location>
</feature>
<dbReference type="InterPro" id="IPR023394">
    <property type="entry name" value="Sec7_C_sf"/>
</dbReference>
<dbReference type="SMART" id="SM00222">
    <property type="entry name" value="Sec7"/>
    <property type="match status" value="1"/>
</dbReference>
<feature type="compositionally biased region" description="Polar residues" evidence="1">
    <location>
        <begin position="443"/>
        <end position="452"/>
    </location>
</feature>
<dbReference type="SUPFAM" id="SSF48425">
    <property type="entry name" value="Sec7 domain"/>
    <property type="match status" value="1"/>
</dbReference>
<dbReference type="InterPro" id="IPR035999">
    <property type="entry name" value="Sec7_dom_sf"/>
</dbReference>
<feature type="compositionally biased region" description="Low complexity" evidence="1">
    <location>
        <begin position="428"/>
        <end position="442"/>
    </location>
</feature>
<dbReference type="Proteomes" id="UP000422736">
    <property type="component" value="Chromosome 7"/>
</dbReference>
<feature type="region of interest" description="Disordered" evidence="1">
    <location>
        <begin position="1088"/>
        <end position="1108"/>
    </location>
</feature>
<dbReference type="PANTHER" id="PTHR10663:SF405">
    <property type="entry name" value="ARF GUANINE NUCLEOTIDE EXCHANGE FACTOR SYT1"/>
    <property type="match status" value="1"/>
</dbReference>
<feature type="compositionally biased region" description="Basic and acidic residues" evidence="1">
    <location>
        <begin position="30"/>
        <end position="42"/>
    </location>
</feature>
<feature type="compositionally biased region" description="Basic and acidic residues" evidence="1">
    <location>
        <begin position="242"/>
        <end position="255"/>
    </location>
</feature>
<feature type="region of interest" description="Disordered" evidence="1">
    <location>
        <begin position="409"/>
        <end position="452"/>
    </location>
</feature>
<feature type="compositionally biased region" description="Low complexity" evidence="1">
    <location>
        <begin position="319"/>
        <end position="333"/>
    </location>
</feature>
<feature type="compositionally biased region" description="Polar residues" evidence="1">
    <location>
        <begin position="1096"/>
        <end position="1108"/>
    </location>
</feature>
<dbReference type="PANTHER" id="PTHR10663">
    <property type="entry name" value="GUANYL-NUCLEOTIDE EXCHANGE FACTOR"/>
    <property type="match status" value="1"/>
</dbReference>
<organism evidence="3 4">
    <name type="scientific">Kluyveromyces marxianus</name>
    <name type="common">Yeast</name>
    <name type="synonym">Candida kefyr</name>
    <dbReference type="NCBI Taxonomy" id="4911"/>
    <lineage>
        <taxon>Eukaryota</taxon>
        <taxon>Fungi</taxon>
        <taxon>Dikarya</taxon>
        <taxon>Ascomycota</taxon>
        <taxon>Saccharomycotina</taxon>
        <taxon>Saccharomycetes</taxon>
        <taxon>Saccharomycetales</taxon>
        <taxon>Saccharomycetaceae</taxon>
        <taxon>Kluyveromyces</taxon>
    </lineage>
</organism>
<feature type="region of interest" description="Disordered" evidence="1">
    <location>
        <begin position="272"/>
        <end position="293"/>
    </location>
</feature>
<feature type="region of interest" description="Disordered" evidence="1">
    <location>
        <begin position="241"/>
        <end position="260"/>
    </location>
</feature>
<dbReference type="Pfam" id="PF01369">
    <property type="entry name" value="Sec7"/>
    <property type="match status" value="1"/>
</dbReference>
<dbReference type="InterPro" id="IPR000904">
    <property type="entry name" value="Sec7_dom"/>
</dbReference>
<feature type="compositionally biased region" description="Polar residues" evidence="1">
    <location>
        <begin position="65"/>
        <end position="83"/>
    </location>
</feature>
<reference evidence="3 4" key="1">
    <citation type="submission" date="2016-03" db="EMBL/GenBank/DDBJ databases">
        <title>How can Kluyveromyces marxianus grow so fast - potential evolutionary course in Saccharomyces Complex revealed by comparative genomics.</title>
        <authorList>
            <person name="Mo W."/>
            <person name="Lu W."/>
            <person name="Yang X."/>
            <person name="Qi J."/>
            <person name="Lv H."/>
        </authorList>
    </citation>
    <scope>NUCLEOTIDE SEQUENCE [LARGE SCALE GENOMIC DNA]</scope>
    <source>
        <strain evidence="3 4">FIM1</strain>
    </source>
</reference>
<feature type="compositionally biased region" description="Low complexity" evidence="1">
    <location>
        <begin position="156"/>
        <end position="176"/>
    </location>
</feature>
<evidence type="ECO:0000313" key="4">
    <source>
        <dbReference type="Proteomes" id="UP000422736"/>
    </source>
</evidence>
<feature type="compositionally biased region" description="Low complexity" evidence="1">
    <location>
        <begin position="198"/>
        <end position="223"/>
    </location>
</feature>
<feature type="compositionally biased region" description="Basic and acidic residues" evidence="1">
    <location>
        <begin position="177"/>
        <end position="186"/>
    </location>
</feature>
<feature type="region of interest" description="Disordered" evidence="1">
    <location>
        <begin position="8"/>
        <end position="224"/>
    </location>
</feature>
<feature type="compositionally biased region" description="Basic and acidic residues" evidence="1">
    <location>
        <begin position="100"/>
        <end position="117"/>
    </location>
</feature>
<keyword evidence="4" id="KW-1185">Reference proteome</keyword>
<dbReference type="EMBL" id="CP015061">
    <property type="protein sequence ID" value="QGN18188.1"/>
    <property type="molecule type" value="Genomic_DNA"/>
</dbReference>
<evidence type="ECO:0000256" key="1">
    <source>
        <dbReference type="SAM" id="MobiDB-lite"/>
    </source>
</evidence>
<feature type="domain" description="SEC7" evidence="2">
    <location>
        <begin position="540"/>
        <end position="660"/>
    </location>
</feature>
<dbReference type="PROSITE" id="PS50190">
    <property type="entry name" value="SEC7"/>
    <property type="match status" value="1"/>
</dbReference>
<evidence type="ECO:0000313" key="3">
    <source>
        <dbReference type="EMBL" id="QGN18188.1"/>
    </source>
</evidence>
<sequence>MNHLIVDYIKGKLNKRRQDSGSEDEDDEGDDHHSFEKEKDFVGDSDPGHAQAQSPIPSPWATFEPSYNNAKNVRNNSTSTTFLNDIAEERGPVSESEETTYTKKEEEPLEEVTDRRPPLTNMQRLKKRVSSLPDLRLKALAQHRNRNSSSQSAEHNTSTNTSTTINPTTTTTNPSNKKVESKERIHSPPSFLSLRFGTNNDNANKSNNNSSNSTISANTSSASHSRKSAKLATWLNFSPAQKKHDIDDTETDPKDTSGSILKQKVVISNAAGSSLDERSLSSEPGLGSVGGAASISRSSVKDLTAMSPVNRSKSFESVSNNSNTTSTPPNISINRLSSARRSISSFADSVMRTSIVGGQHTREASLDSANDATLSKLNVRRMRSKTVDTVDQNKPELIWYRPSPLENVSFPGAGENVTTRSRSDSASSNLGLGITTTNGTSTQRNASTHLSRRSNSIVTTLTNIMSLRSVTGMHSQKFPLPTPIPFSNMEKPPKPNSEESEEEYLDRILPIYQKYLAIVLCAREDPFILSCLRLFMERDFDFSQQPLDLALRTVLLFLELPKEGQQIDRFLRCFSSAYYNHNYQSAETSENQEHIWKDSEQVYFLTYSLLVLHTDNFNPNNKEKITKAEFVKLIHSDTDSSGKSIPREYIEYLYENITAREFPVTILPPYEVDDSLNPQERIINWFPPSYSPVNMIKSQWLSQRSFLILGNKSNPSTYQYSLTPPPIPSGPNSSTSSSLSLFAVEDIDPYHYIINDSLKNISLENFVDPVPYETLESTSTLMDSHGVKKLLSLLKDTKGGYLKFNKTQLLSKLHDVNIEILNEDASSEIAYLKILKMGELEMKVSTRKFSLVGNVVKSQWRSKFAILTTSHLLFFDGTTWLDPKIELDSKTNTSNYIIDLSLPLSAYHEINYCNNLFLTESKSEAPNILSIINQNLRRDIMFRDKAEAEEWRNSIYFSGSLDGCKMDIKGLSNTFIVERKVSLQEKIVKLQSNHEQNMSKWHSLYDQLNLYLNTAPISVKTRSSLIDHVNGIRKRMEMVSYQNERLELYIKLLELIVGLEPSVSGYVSLDLDSIDESFLFNQQQYRKSSDLPLASETDQSGSDRAGTT</sequence>
<proteinExistence type="predicted"/>
<protein>
    <submittedName>
        <fullName evidence="3">Protein SYT1</fullName>
    </submittedName>
</protein>